<dbReference type="GO" id="GO:0005549">
    <property type="term" value="F:odorant binding"/>
    <property type="evidence" value="ECO:0007669"/>
    <property type="project" value="TreeGrafter"/>
</dbReference>
<evidence type="ECO:0000313" key="17">
    <source>
        <dbReference type="RefSeq" id="XP_030632739.1"/>
    </source>
</evidence>
<feature type="transmembrane region" description="Helical" evidence="14">
    <location>
        <begin position="270"/>
        <end position="289"/>
    </location>
</feature>
<feature type="transmembrane region" description="Helical" evidence="14">
    <location>
        <begin position="197"/>
        <end position="218"/>
    </location>
</feature>
<dbReference type="SUPFAM" id="SSF81321">
    <property type="entry name" value="Family A G protein-coupled receptor-like"/>
    <property type="match status" value="1"/>
</dbReference>
<feature type="domain" description="G-protein coupled receptors family 1 profile" evidence="15">
    <location>
        <begin position="39"/>
        <end position="287"/>
    </location>
</feature>
<evidence type="ECO:0000256" key="4">
    <source>
        <dbReference type="ARBA" id="ARBA00022692"/>
    </source>
</evidence>
<evidence type="ECO:0000256" key="12">
    <source>
        <dbReference type="ARBA" id="ARBA00023224"/>
    </source>
</evidence>
<dbReference type="InterPro" id="IPR052921">
    <property type="entry name" value="GPCR1_Superfamily_Member"/>
</dbReference>
<dbReference type="GO" id="GO:0004984">
    <property type="term" value="F:olfactory receptor activity"/>
    <property type="evidence" value="ECO:0007669"/>
    <property type="project" value="InterPro"/>
</dbReference>
<evidence type="ECO:0000256" key="6">
    <source>
        <dbReference type="ARBA" id="ARBA00022989"/>
    </source>
</evidence>
<proteinExistence type="inferred from homology"/>
<evidence type="ECO:0000256" key="9">
    <source>
        <dbReference type="ARBA" id="ARBA00023157"/>
    </source>
</evidence>
<evidence type="ECO:0000256" key="14">
    <source>
        <dbReference type="RuleBase" id="RU363047"/>
    </source>
</evidence>
<name>A0A6J2VLC1_CHACN</name>
<feature type="transmembrane region" description="Helical" evidence="14">
    <location>
        <begin position="24"/>
        <end position="49"/>
    </location>
</feature>
<dbReference type="RefSeq" id="XP_030632739.1">
    <property type="nucleotide sequence ID" value="XM_030776879.1"/>
</dbReference>
<keyword evidence="16" id="KW-1185">Reference proteome</keyword>
<reference evidence="17" key="1">
    <citation type="submission" date="2025-08" db="UniProtKB">
        <authorList>
            <consortium name="RefSeq"/>
        </authorList>
    </citation>
    <scope>IDENTIFICATION</scope>
</reference>
<sequence>MDNSTKEIFFVLQGVDDTRTNKQIYFALALLTYLLTVFSNLMLITTIFLDKTLHEPMYFFICNLCVNGIYGSSGFYPKLLVDLLSEICLISYTGCLIQVFVIYNYMFCEFTNLTVMAYDRYVAICKPLQYQSIITPQRAGRLVLLIWLVCLLEVSVGTILTSILPICGYEINRPYCFNVAVVKLACTETPLNRTFGAVLMMFYFAQAVYIVITYIYIIRASLRSKAGQGKFMQTCLPHLVTFINFALSVTFDIMYEFFGNSNTNVAFRNILAVQFLIVPPLLNPVIYGMKLSRIRMSLMKILNQGVRALT</sequence>
<keyword evidence="5 14" id="KW-0552">Olfaction</keyword>
<keyword evidence="7 13" id="KW-0297">G-protein coupled receptor</keyword>
<keyword evidence="12 13" id="KW-0807">Transducer</keyword>
<keyword evidence="2 14" id="KW-1003">Cell membrane</keyword>
<dbReference type="PANTHER" id="PTHR26451:SF860">
    <property type="entry name" value="ODORANT RECEPTOR-RELATED"/>
    <property type="match status" value="1"/>
</dbReference>
<keyword evidence="11" id="KW-0325">Glycoprotein</keyword>
<keyword evidence="9" id="KW-1015">Disulfide bond</keyword>
<evidence type="ECO:0000256" key="13">
    <source>
        <dbReference type="RuleBase" id="RU000688"/>
    </source>
</evidence>
<dbReference type="PRINTS" id="PR00245">
    <property type="entry name" value="OLFACTORYR"/>
</dbReference>
<keyword evidence="8 14" id="KW-0472">Membrane</keyword>
<feature type="transmembrane region" description="Helical" evidence="14">
    <location>
        <begin position="239"/>
        <end position="258"/>
    </location>
</feature>
<dbReference type="Pfam" id="PF13853">
    <property type="entry name" value="7tm_4"/>
    <property type="match status" value="1"/>
</dbReference>
<evidence type="ECO:0000256" key="5">
    <source>
        <dbReference type="ARBA" id="ARBA00022725"/>
    </source>
</evidence>
<protein>
    <recommendedName>
        <fullName evidence="14">Olfactory receptor</fullName>
    </recommendedName>
</protein>
<evidence type="ECO:0000259" key="15">
    <source>
        <dbReference type="PROSITE" id="PS50262"/>
    </source>
</evidence>
<dbReference type="InterPro" id="IPR000725">
    <property type="entry name" value="Olfact_rcpt"/>
</dbReference>
<dbReference type="InterPro" id="IPR017452">
    <property type="entry name" value="GPCR_Rhodpsn_7TM"/>
</dbReference>
<keyword evidence="6 14" id="KW-1133">Transmembrane helix</keyword>
<dbReference type="InParanoid" id="A0A6J2VLC1"/>
<evidence type="ECO:0000256" key="11">
    <source>
        <dbReference type="ARBA" id="ARBA00023180"/>
    </source>
</evidence>
<dbReference type="PRINTS" id="PR00237">
    <property type="entry name" value="GPCRRHODOPSN"/>
</dbReference>
<dbReference type="Gene3D" id="1.20.1070.10">
    <property type="entry name" value="Rhodopsin 7-helix transmembrane proteins"/>
    <property type="match status" value="1"/>
</dbReference>
<evidence type="ECO:0000256" key="8">
    <source>
        <dbReference type="ARBA" id="ARBA00023136"/>
    </source>
</evidence>
<keyword evidence="4 13" id="KW-0812">Transmembrane</keyword>
<dbReference type="OrthoDB" id="6151005at2759"/>
<evidence type="ECO:0000313" key="16">
    <source>
        <dbReference type="Proteomes" id="UP000504632"/>
    </source>
</evidence>
<evidence type="ECO:0000256" key="10">
    <source>
        <dbReference type="ARBA" id="ARBA00023170"/>
    </source>
</evidence>
<keyword evidence="3 14" id="KW-0716">Sensory transduction</keyword>
<gene>
    <name evidence="17" type="primary">LOC115814152</name>
</gene>
<dbReference type="GO" id="GO:0005886">
    <property type="term" value="C:plasma membrane"/>
    <property type="evidence" value="ECO:0007669"/>
    <property type="project" value="UniProtKB-SubCell"/>
</dbReference>
<comment type="subcellular location">
    <subcellularLocation>
        <location evidence="1 14">Cell membrane</location>
        <topology evidence="1 14">Multi-pass membrane protein</topology>
    </subcellularLocation>
</comment>
<feature type="transmembrane region" description="Helical" evidence="14">
    <location>
        <begin position="142"/>
        <end position="164"/>
    </location>
</feature>
<organism evidence="16 17">
    <name type="scientific">Chanos chanos</name>
    <name type="common">Milkfish</name>
    <name type="synonym">Mugil chanos</name>
    <dbReference type="NCBI Taxonomy" id="29144"/>
    <lineage>
        <taxon>Eukaryota</taxon>
        <taxon>Metazoa</taxon>
        <taxon>Chordata</taxon>
        <taxon>Craniata</taxon>
        <taxon>Vertebrata</taxon>
        <taxon>Euteleostomi</taxon>
        <taxon>Actinopterygii</taxon>
        <taxon>Neopterygii</taxon>
        <taxon>Teleostei</taxon>
        <taxon>Ostariophysi</taxon>
        <taxon>Gonorynchiformes</taxon>
        <taxon>Chanidae</taxon>
        <taxon>Chanos</taxon>
    </lineage>
</organism>
<evidence type="ECO:0000256" key="7">
    <source>
        <dbReference type="ARBA" id="ARBA00023040"/>
    </source>
</evidence>
<dbReference type="PROSITE" id="PS50262">
    <property type="entry name" value="G_PROTEIN_RECEP_F1_2"/>
    <property type="match status" value="1"/>
</dbReference>
<dbReference type="GeneID" id="115814152"/>
<evidence type="ECO:0000256" key="3">
    <source>
        <dbReference type="ARBA" id="ARBA00022606"/>
    </source>
</evidence>
<dbReference type="AlphaFoldDB" id="A0A6J2VLC1"/>
<evidence type="ECO:0000256" key="2">
    <source>
        <dbReference type="ARBA" id="ARBA00022475"/>
    </source>
</evidence>
<feature type="transmembrane region" description="Helical" evidence="14">
    <location>
        <begin position="83"/>
        <end position="106"/>
    </location>
</feature>
<dbReference type="PROSITE" id="PS00237">
    <property type="entry name" value="G_PROTEIN_RECEP_F1_1"/>
    <property type="match status" value="1"/>
</dbReference>
<dbReference type="InterPro" id="IPR000276">
    <property type="entry name" value="GPCR_Rhodpsn"/>
</dbReference>
<accession>A0A6J2VLC1</accession>
<dbReference type="GO" id="GO:0004930">
    <property type="term" value="F:G protein-coupled receptor activity"/>
    <property type="evidence" value="ECO:0007669"/>
    <property type="project" value="UniProtKB-KW"/>
</dbReference>
<keyword evidence="10 13" id="KW-0675">Receptor</keyword>
<dbReference type="Proteomes" id="UP000504632">
    <property type="component" value="Chromosome 6"/>
</dbReference>
<dbReference type="FunFam" id="1.20.1070.10:FF:000024">
    <property type="entry name" value="Olfactory receptor"/>
    <property type="match status" value="1"/>
</dbReference>
<comment type="similarity">
    <text evidence="13">Belongs to the G-protein coupled receptor 1 family.</text>
</comment>
<dbReference type="PANTHER" id="PTHR26451">
    <property type="entry name" value="G_PROTEIN_RECEP_F1_2 DOMAIN-CONTAINING PROTEIN"/>
    <property type="match status" value="1"/>
</dbReference>
<evidence type="ECO:0000256" key="1">
    <source>
        <dbReference type="ARBA" id="ARBA00004651"/>
    </source>
</evidence>